<evidence type="ECO:0000313" key="18">
    <source>
        <dbReference type="Proteomes" id="UP000193228"/>
    </source>
</evidence>
<feature type="region of interest" description="Disordered" evidence="16">
    <location>
        <begin position="626"/>
        <end position="649"/>
    </location>
</feature>
<reference evidence="18" key="1">
    <citation type="submission" date="2017-04" db="EMBL/GenBank/DDBJ databases">
        <authorList>
            <person name="Varghese N."/>
            <person name="Submissions S."/>
        </authorList>
    </citation>
    <scope>NUCLEOTIDE SEQUENCE [LARGE SCALE GENOMIC DNA]</scope>
    <source>
        <strain evidence="18">LMG 29540</strain>
    </source>
</reference>
<evidence type="ECO:0000256" key="14">
    <source>
        <dbReference type="ARBA" id="ARBA00033444"/>
    </source>
</evidence>
<dbReference type="GO" id="GO:0005886">
    <property type="term" value="C:plasma membrane"/>
    <property type="evidence" value="ECO:0007669"/>
    <property type="project" value="UniProtKB-SubCell"/>
</dbReference>
<dbReference type="AlphaFoldDB" id="A0A1X7LRF6"/>
<accession>A0A1X7LRF6</accession>
<dbReference type="PANTHER" id="PTHR39083">
    <property type="entry name" value="CYCLIC DI-GMP-BINDING PROTEIN"/>
    <property type="match status" value="1"/>
</dbReference>
<evidence type="ECO:0000256" key="13">
    <source>
        <dbReference type="ARBA" id="ARBA00023136"/>
    </source>
</evidence>
<dbReference type="InterPro" id="IPR018513">
    <property type="entry name" value="Cell_synthase_bac"/>
</dbReference>
<proteinExistence type="inferred from homology"/>
<dbReference type="PANTHER" id="PTHR39083:SF1">
    <property type="entry name" value="CYCLIC DI-GMP-BINDING PROTEIN"/>
    <property type="match status" value="1"/>
</dbReference>
<dbReference type="Gene3D" id="2.60.120.260">
    <property type="entry name" value="Galactose-binding domain-like"/>
    <property type="match status" value="2"/>
</dbReference>
<keyword evidence="12 15" id="KW-1133">Transmembrane helix</keyword>
<evidence type="ECO:0000313" key="17">
    <source>
        <dbReference type="EMBL" id="SMG56395.1"/>
    </source>
</evidence>
<feature type="chain" id="PRO_5015217687" description="Cyclic di-GMP-binding protein" evidence="15">
    <location>
        <begin position="28"/>
        <end position="771"/>
    </location>
</feature>
<feature type="transmembrane region" description="Helical" evidence="15">
    <location>
        <begin position="740"/>
        <end position="760"/>
    </location>
</feature>
<feature type="signal peptide" evidence="15">
    <location>
        <begin position="1"/>
        <end position="27"/>
    </location>
</feature>
<evidence type="ECO:0000256" key="3">
    <source>
        <dbReference type="ARBA" id="ARBA00005186"/>
    </source>
</evidence>
<keyword evidence="15" id="KW-0732">Signal</keyword>
<sequence length="771" mass="82157">MRVFIHVGLTALCTSLLLGFNIAATSAAPSPATATSDTQPPSSAPSPQSTGTPPTGPTRTRVLTLSQMGNFGPMALRGESPNGTLNVGVRTDEVVTSARLKLDMAWSPSLIPSLSHIKVQLNGVDVATLPLDKDDAGKEVTRTIDLDPLLFTDYNQIKLQMVAHYTTDACEDPYHSSLWTDISPATSLTLTTSGVALPDNLALLPRPFFDRQDNRPLSLPFVLPPNAPLSTLRTAGVVASWFGELADYRHAHFSVLNTPPADSQAIVLAMPGAVPQGLSLPQINGPTVTVMANPASPPQSGRKLLVLAGRDEKELQTAAFALVLGHAGMTGSSDQIRSVDPGPVRRPYDAPKWAPIDRPVPFLDLVDDPQQLQVSGFNPPQIRVNLRVPPDLYAWARQSAPLDVHYRYTAPSTYNDSMLNVSINDQLVRSERLRPSHDGSEGFRLNVPLLTSTAVGASDEVPVPAFRVADNNQLQFQFHMDAQKAGLCASTAADVARAAIDPNSTIDFSGFVHFTAMPNLAYFATSGFPFTRMADLSDTAIVVPDAPDAADEAAVLTLLGNMGAWTGLPALRVEVVPAKDVASVGGRDLLVIGTGSAADLLAKWGKGLPLLISQGDTALRMREQRKESWTNWPADGDHRPRTPDGETVMSTSGPLGALIGFESPLEAGRSVVALAATSSGQLASVLDVLQDDRRPSPVYGDLTLVRGAQIDSLLLGKPYFVGEVPWYARIWIFVSNYPSLLAIAGILAGLAVALAVFWALSRLAVRRTGGS</sequence>
<evidence type="ECO:0000256" key="2">
    <source>
        <dbReference type="ARBA" id="ARBA00004377"/>
    </source>
</evidence>
<dbReference type="OrthoDB" id="9806702at2"/>
<comment type="subcellular location">
    <subcellularLocation>
        <location evidence="2">Cell inner membrane</location>
        <topology evidence="2">Single-pass membrane protein</topology>
    </subcellularLocation>
</comment>
<evidence type="ECO:0000256" key="7">
    <source>
        <dbReference type="ARBA" id="ARBA00022475"/>
    </source>
</evidence>
<feature type="compositionally biased region" description="Basic and acidic residues" evidence="16">
    <location>
        <begin position="635"/>
        <end position="644"/>
    </location>
</feature>
<dbReference type="GO" id="GO:0030244">
    <property type="term" value="P:cellulose biosynthetic process"/>
    <property type="evidence" value="ECO:0007669"/>
    <property type="project" value="UniProtKB-KW"/>
</dbReference>
<dbReference type="PRINTS" id="PR01440">
    <property type="entry name" value="CELLSNTHASEB"/>
</dbReference>
<dbReference type="GO" id="GO:0006011">
    <property type="term" value="P:UDP-alpha-D-glucose metabolic process"/>
    <property type="evidence" value="ECO:0007669"/>
    <property type="project" value="InterPro"/>
</dbReference>
<keyword evidence="11 15" id="KW-0135">Cellulose biosynthesis</keyword>
<keyword evidence="8 15" id="KW-0997">Cell inner membrane</keyword>
<keyword evidence="9 15" id="KW-0973">c-di-GMP</keyword>
<dbReference type="Proteomes" id="UP000193228">
    <property type="component" value="Unassembled WGS sequence"/>
</dbReference>
<evidence type="ECO:0000256" key="6">
    <source>
        <dbReference type="ARBA" id="ARBA00021844"/>
    </source>
</evidence>
<gene>
    <name evidence="17" type="ORF">SAMN06265784_108163</name>
</gene>
<evidence type="ECO:0000256" key="16">
    <source>
        <dbReference type="SAM" id="MobiDB-lite"/>
    </source>
</evidence>
<dbReference type="InterPro" id="IPR003920">
    <property type="entry name" value="Cell_synth_B"/>
</dbReference>
<name>A0A1X7LRF6_9BURK</name>
<comment type="pathway">
    <text evidence="3 15">Glycan metabolism; bacterial cellulose biosynthesis.</text>
</comment>
<evidence type="ECO:0000256" key="15">
    <source>
        <dbReference type="RuleBase" id="RU365021"/>
    </source>
</evidence>
<dbReference type="EMBL" id="FXAT01000008">
    <property type="protein sequence ID" value="SMG56395.1"/>
    <property type="molecule type" value="Genomic_DNA"/>
</dbReference>
<organism evidence="17 18">
    <name type="scientific">Paraburkholderia susongensis</name>
    <dbReference type="NCBI Taxonomy" id="1515439"/>
    <lineage>
        <taxon>Bacteria</taxon>
        <taxon>Pseudomonadati</taxon>
        <taxon>Pseudomonadota</taxon>
        <taxon>Betaproteobacteria</taxon>
        <taxon>Burkholderiales</taxon>
        <taxon>Burkholderiaceae</taxon>
        <taxon>Paraburkholderia</taxon>
    </lineage>
</organism>
<dbReference type="UniPathway" id="UPA00694"/>
<evidence type="ECO:0000256" key="9">
    <source>
        <dbReference type="ARBA" id="ARBA00022636"/>
    </source>
</evidence>
<keyword evidence="7 15" id="KW-1003">Cell membrane</keyword>
<dbReference type="STRING" id="1515439.SAMN06265784_108163"/>
<evidence type="ECO:0000256" key="1">
    <source>
        <dbReference type="ARBA" id="ARBA00002057"/>
    </source>
</evidence>
<keyword evidence="10 15" id="KW-0812">Transmembrane</keyword>
<comment type="similarity">
    <text evidence="4 15">Belongs to the AcsB/BcsB family.</text>
</comment>
<dbReference type="Pfam" id="PF03170">
    <property type="entry name" value="BcsB"/>
    <property type="match status" value="1"/>
</dbReference>
<keyword evidence="18" id="KW-1185">Reference proteome</keyword>
<evidence type="ECO:0000256" key="8">
    <source>
        <dbReference type="ARBA" id="ARBA00022519"/>
    </source>
</evidence>
<feature type="region of interest" description="Disordered" evidence="16">
    <location>
        <begin position="28"/>
        <end position="59"/>
    </location>
</feature>
<keyword evidence="13 15" id="KW-0472">Membrane</keyword>
<protein>
    <recommendedName>
        <fullName evidence="6 15">Cyclic di-GMP-binding protein</fullName>
    </recommendedName>
    <alternativeName>
        <fullName evidence="14 15">Cellulose synthase regulatory subunit</fullName>
    </alternativeName>
</protein>
<evidence type="ECO:0000256" key="5">
    <source>
        <dbReference type="ARBA" id="ARBA00011437"/>
    </source>
</evidence>
<evidence type="ECO:0000256" key="12">
    <source>
        <dbReference type="ARBA" id="ARBA00022989"/>
    </source>
</evidence>
<dbReference type="NCBIfam" id="NF008323">
    <property type="entry name" value="PRK11114.1-1"/>
    <property type="match status" value="1"/>
</dbReference>
<evidence type="ECO:0000256" key="11">
    <source>
        <dbReference type="ARBA" id="ARBA00022916"/>
    </source>
</evidence>
<comment type="subunit">
    <text evidence="5 15">Tightly associated with the cellulose synthase catalytic subunit.</text>
</comment>
<evidence type="ECO:0000256" key="10">
    <source>
        <dbReference type="ARBA" id="ARBA00022692"/>
    </source>
</evidence>
<comment type="function">
    <text evidence="1 15">Binds the cellulose synthase activator, bis-(3'-5') cyclic diguanylic acid (c-di-GMP).</text>
</comment>
<evidence type="ECO:0000256" key="4">
    <source>
        <dbReference type="ARBA" id="ARBA00010714"/>
    </source>
</evidence>